<comment type="caution">
    <text evidence="2">The sequence shown here is derived from an EMBL/GenBank/DDBJ whole genome shotgun (WGS) entry which is preliminary data.</text>
</comment>
<dbReference type="AlphaFoldDB" id="A0A419ERB5"/>
<feature type="transmembrane region" description="Helical" evidence="1">
    <location>
        <begin position="186"/>
        <end position="204"/>
    </location>
</feature>
<organism evidence="2 3">
    <name type="scientific">Candidatus Abyssobacteria bacterium SURF_17</name>
    <dbReference type="NCBI Taxonomy" id="2093361"/>
    <lineage>
        <taxon>Bacteria</taxon>
        <taxon>Pseudomonadati</taxon>
        <taxon>Candidatus Hydrogenedentota</taxon>
        <taxon>Candidatus Abyssobacteria</taxon>
    </lineage>
</organism>
<dbReference type="Proteomes" id="UP000285961">
    <property type="component" value="Unassembled WGS sequence"/>
</dbReference>
<name>A0A419ERB5_9BACT</name>
<feature type="transmembrane region" description="Helical" evidence="1">
    <location>
        <begin position="150"/>
        <end position="166"/>
    </location>
</feature>
<dbReference type="Pfam" id="PF12679">
    <property type="entry name" value="ABC2_membrane_2"/>
    <property type="match status" value="1"/>
</dbReference>
<accession>A0A419ERB5</accession>
<dbReference type="EMBL" id="QZKI01000121">
    <property type="protein sequence ID" value="RJP65882.1"/>
    <property type="molecule type" value="Genomic_DNA"/>
</dbReference>
<feature type="transmembrane region" description="Helical" evidence="1">
    <location>
        <begin position="38"/>
        <end position="66"/>
    </location>
</feature>
<dbReference type="GO" id="GO:0005886">
    <property type="term" value="C:plasma membrane"/>
    <property type="evidence" value="ECO:0007669"/>
    <property type="project" value="UniProtKB-SubCell"/>
</dbReference>
<feature type="transmembrane region" description="Helical" evidence="1">
    <location>
        <begin position="122"/>
        <end position="143"/>
    </location>
</feature>
<evidence type="ECO:0000313" key="3">
    <source>
        <dbReference type="Proteomes" id="UP000285961"/>
    </source>
</evidence>
<feature type="transmembrane region" description="Helical" evidence="1">
    <location>
        <begin position="12"/>
        <end position="32"/>
    </location>
</feature>
<keyword evidence="1" id="KW-1133">Transmembrane helix</keyword>
<dbReference type="PANTHER" id="PTHR37305:SF1">
    <property type="entry name" value="MEMBRANE PROTEIN"/>
    <property type="match status" value="1"/>
</dbReference>
<keyword evidence="1" id="KW-0812">Transmembrane</keyword>
<sequence length="209" mass="23623">MLWWKEWRETRFGFLTALFFITGLVWTLPPTITLLDEYWLGIFLMAYTIGMAVILGSGAVAAEIDADTMQFIMSKPARRWSIIGTKYAVRLTETAAAFIVPVLIQINRDNVEMWMWVPPYLFLKYIACATLSVVFAFSITFLFSVIFRKQALCALAGISALLAYLGGRAMDVLKQVYESQPIDLELYVLTTLCAAAFLASLILFKNKEV</sequence>
<protein>
    <submittedName>
        <fullName evidence="2">Uncharacterized protein</fullName>
    </submittedName>
</protein>
<proteinExistence type="predicted"/>
<feature type="transmembrane region" description="Helical" evidence="1">
    <location>
        <begin position="87"/>
        <end position="106"/>
    </location>
</feature>
<gene>
    <name evidence="2" type="ORF">C4532_16780</name>
</gene>
<evidence type="ECO:0000313" key="2">
    <source>
        <dbReference type="EMBL" id="RJP65882.1"/>
    </source>
</evidence>
<dbReference type="GO" id="GO:0140359">
    <property type="term" value="F:ABC-type transporter activity"/>
    <property type="evidence" value="ECO:0007669"/>
    <property type="project" value="InterPro"/>
</dbReference>
<reference evidence="2 3" key="1">
    <citation type="journal article" date="2017" name="ISME J.">
        <title>Energy and carbon metabolisms in a deep terrestrial subsurface fluid microbial community.</title>
        <authorList>
            <person name="Momper L."/>
            <person name="Jungbluth S.P."/>
            <person name="Lee M.D."/>
            <person name="Amend J.P."/>
        </authorList>
    </citation>
    <scope>NUCLEOTIDE SEQUENCE [LARGE SCALE GENOMIC DNA]</scope>
    <source>
        <strain evidence="2">SURF_17</strain>
    </source>
</reference>
<dbReference type="PANTHER" id="PTHR37305">
    <property type="entry name" value="INTEGRAL MEMBRANE PROTEIN-RELATED"/>
    <property type="match status" value="1"/>
</dbReference>
<keyword evidence="1" id="KW-0472">Membrane</keyword>
<evidence type="ECO:0000256" key="1">
    <source>
        <dbReference type="SAM" id="Phobius"/>
    </source>
</evidence>